<comment type="caution">
    <text evidence="1">The sequence shown here is derived from an EMBL/GenBank/DDBJ whole genome shotgun (WGS) entry which is preliminary data.</text>
</comment>
<accession>A0AAW4XL51</accession>
<organism evidence="1 2">
    <name type="scientific">Rhodococcus rhodochrous</name>
    <dbReference type="NCBI Taxonomy" id="1829"/>
    <lineage>
        <taxon>Bacteria</taxon>
        <taxon>Bacillati</taxon>
        <taxon>Actinomycetota</taxon>
        <taxon>Actinomycetes</taxon>
        <taxon>Mycobacteriales</taxon>
        <taxon>Nocardiaceae</taxon>
        <taxon>Rhodococcus</taxon>
    </lineage>
</organism>
<sequence length="95" mass="9753">MATRARVAISVITTCGNSAAVAGADICAGLSAPWAAKNGWALAEMTGDLTPDGMRKSMNTTAWNIDGVRNDVCAYAVEQLDDLDGVSIVCETGSS</sequence>
<evidence type="ECO:0000313" key="2">
    <source>
        <dbReference type="Proteomes" id="UP001198630"/>
    </source>
</evidence>
<proteinExistence type="predicted"/>
<dbReference type="Proteomes" id="UP001198630">
    <property type="component" value="Unassembled WGS sequence"/>
</dbReference>
<name>A0AAW4XL51_RHORH</name>
<reference evidence="1" key="1">
    <citation type="submission" date="2021-11" db="EMBL/GenBank/DDBJ databases">
        <title>Development of a sustainable strategy for remediation of hydrocarbon-contaminated territories based on the waste exchange concept.</title>
        <authorList>
            <person name="Elkin A."/>
        </authorList>
    </citation>
    <scope>NUCLEOTIDE SEQUENCE</scope>
    <source>
        <strain evidence="1">IEGM 757</strain>
    </source>
</reference>
<evidence type="ECO:0000313" key="1">
    <source>
        <dbReference type="EMBL" id="MCD2114443.1"/>
    </source>
</evidence>
<gene>
    <name evidence="1" type="ORF">LQ384_25375</name>
</gene>
<dbReference type="EMBL" id="JAJNCO010000021">
    <property type="protein sequence ID" value="MCD2114443.1"/>
    <property type="molecule type" value="Genomic_DNA"/>
</dbReference>
<protein>
    <submittedName>
        <fullName evidence="1">Uncharacterized protein</fullName>
    </submittedName>
</protein>
<dbReference type="AlphaFoldDB" id="A0AAW4XL51"/>